<organism evidence="13 14">
    <name type="scientific">Pararhizobium polonicum</name>
    <dbReference type="NCBI Taxonomy" id="1612624"/>
    <lineage>
        <taxon>Bacteria</taxon>
        <taxon>Pseudomonadati</taxon>
        <taxon>Pseudomonadota</taxon>
        <taxon>Alphaproteobacteria</taxon>
        <taxon>Hyphomicrobiales</taxon>
        <taxon>Rhizobiaceae</taxon>
        <taxon>Rhizobium/Agrobacterium group</taxon>
        <taxon>Pararhizobium</taxon>
    </lineage>
</organism>
<comment type="similarity">
    <text evidence="1 10">Belongs to the GHMP kinase family. IspE subfamily.</text>
</comment>
<proteinExistence type="inferred from homology"/>
<dbReference type="InterPro" id="IPR036554">
    <property type="entry name" value="GHMP_kinase_C_sf"/>
</dbReference>
<feature type="binding site" evidence="10">
    <location>
        <begin position="110"/>
        <end position="120"/>
    </location>
    <ligand>
        <name>ATP</name>
        <dbReference type="ChEBI" id="CHEBI:30616"/>
    </ligand>
</feature>
<keyword evidence="14" id="KW-1185">Reference proteome</keyword>
<dbReference type="InterPro" id="IPR013750">
    <property type="entry name" value="GHMP_kinase_C_dom"/>
</dbReference>
<dbReference type="NCBIfam" id="NF011202">
    <property type="entry name" value="PRK14608.1"/>
    <property type="match status" value="1"/>
</dbReference>
<evidence type="ECO:0000256" key="10">
    <source>
        <dbReference type="HAMAP-Rule" id="MF_00061"/>
    </source>
</evidence>
<dbReference type="NCBIfam" id="TIGR00154">
    <property type="entry name" value="ispE"/>
    <property type="match status" value="1"/>
</dbReference>
<evidence type="ECO:0000259" key="12">
    <source>
        <dbReference type="Pfam" id="PF08544"/>
    </source>
</evidence>
<dbReference type="InterPro" id="IPR020568">
    <property type="entry name" value="Ribosomal_Su5_D2-typ_SF"/>
</dbReference>
<keyword evidence="8 10" id="KW-0414">Isoprene biosynthesis</keyword>
<name>A0A1C7NV36_9HYPH</name>
<comment type="pathway">
    <text evidence="10">Isoprenoid biosynthesis; isopentenyl diphosphate biosynthesis via DXP pathway; isopentenyl diphosphate from 1-deoxy-D-xylulose 5-phosphate: step 3/6.</text>
</comment>
<dbReference type="Gene3D" id="3.30.70.890">
    <property type="entry name" value="GHMP kinase, C-terminal domain"/>
    <property type="match status" value="1"/>
</dbReference>
<dbReference type="EC" id="2.7.1.148" evidence="2 10"/>
<evidence type="ECO:0000256" key="9">
    <source>
        <dbReference type="ARBA" id="ARBA00032554"/>
    </source>
</evidence>
<dbReference type="AlphaFoldDB" id="A0A1C7NV36"/>
<dbReference type="UniPathway" id="UPA00056">
    <property type="reaction ID" value="UER00094"/>
</dbReference>
<dbReference type="OrthoDB" id="9809438at2"/>
<dbReference type="EMBL" id="LGLV01000017">
    <property type="protein sequence ID" value="OBZ92829.1"/>
    <property type="molecule type" value="Genomic_DNA"/>
</dbReference>
<dbReference type="InterPro" id="IPR004424">
    <property type="entry name" value="IspE"/>
</dbReference>
<evidence type="ECO:0000259" key="11">
    <source>
        <dbReference type="Pfam" id="PF00288"/>
    </source>
</evidence>
<dbReference type="PANTHER" id="PTHR43527">
    <property type="entry name" value="4-DIPHOSPHOCYTIDYL-2-C-METHYL-D-ERYTHRITOL KINASE, CHLOROPLASTIC"/>
    <property type="match status" value="1"/>
</dbReference>
<dbReference type="GO" id="GO:0005524">
    <property type="term" value="F:ATP binding"/>
    <property type="evidence" value="ECO:0007669"/>
    <property type="project" value="UniProtKB-UniRule"/>
</dbReference>
<dbReference type="PATRIC" id="fig|1612624.7.peg.2529"/>
<keyword evidence="5 10" id="KW-0547">Nucleotide-binding</keyword>
<evidence type="ECO:0000256" key="3">
    <source>
        <dbReference type="ARBA" id="ARBA00017473"/>
    </source>
</evidence>
<comment type="caution">
    <text evidence="13">The sequence shown here is derived from an EMBL/GenBank/DDBJ whole genome shotgun (WGS) entry which is preliminary data.</text>
</comment>
<evidence type="ECO:0000313" key="14">
    <source>
        <dbReference type="Proteomes" id="UP000093111"/>
    </source>
</evidence>
<dbReference type="InterPro" id="IPR006204">
    <property type="entry name" value="GHMP_kinase_N_dom"/>
</dbReference>
<feature type="domain" description="GHMP kinase N-terminal" evidence="11">
    <location>
        <begin position="78"/>
        <end position="159"/>
    </location>
</feature>
<evidence type="ECO:0000256" key="5">
    <source>
        <dbReference type="ARBA" id="ARBA00022741"/>
    </source>
</evidence>
<accession>A0A1C7NV36</accession>
<dbReference type="Proteomes" id="UP000093111">
    <property type="component" value="Unassembled WGS sequence"/>
</dbReference>
<feature type="active site" evidence="10">
    <location>
        <position position="19"/>
    </location>
</feature>
<dbReference type="HAMAP" id="MF_00061">
    <property type="entry name" value="IspE"/>
    <property type="match status" value="1"/>
</dbReference>
<dbReference type="Pfam" id="PF08544">
    <property type="entry name" value="GHMP_kinases_C"/>
    <property type="match status" value="1"/>
</dbReference>
<evidence type="ECO:0000256" key="7">
    <source>
        <dbReference type="ARBA" id="ARBA00022840"/>
    </source>
</evidence>
<dbReference type="InterPro" id="IPR014721">
    <property type="entry name" value="Ribsml_uS5_D2-typ_fold_subgr"/>
</dbReference>
<keyword evidence="4 10" id="KW-0808">Transferase</keyword>
<dbReference type="GO" id="GO:0019288">
    <property type="term" value="P:isopentenyl diphosphate biosynthetic process, methylerythritol 4-phosphate pathway"/>
    <property type="evidence" value="ECO:0007669"/>
    <property type="project" value="UniProtKB-UniRule"/>
</dbReference>
<evidence type="ECO:0000256" key="1">
    <source>
        <dbReference type="ARBA" id="ARBA00009684"/>
    </source>
</evidence>
<dbReference type="RefSeq" id="WP_068957397.1">
    <property type="nucleotide sequence ID" value="NZ_LGLV01000017.1"/>
</dbReference>
<reference evidence="13 14" key="1">
    <citation type="journal article" date="2016" name="Syst. Appl. Microbiol.">
        <title>Pararhizobium polonicum sp. nov. isolated from tumors on stone fruit rootstocks.</title>
        <authorList>
            <person name="Pulawska J."/>
            <person name="Kuzmanovic N."/>
            <person name="Willems A."/>
            <person name="Pothier J.F."/>
        </authorList>
    </citation>
    <scope>NUCLEOTIDE SEQUENCE [LARGE SCALE GENOMIC DNA]</scope>
    <source>
        <strain evidence="13 14">F5.1</strain>
    </source>
</reference>
<feature type="active site" evidence="10">
    <location>
        <position position="152"/>
    </location>
</feature>
<dbReference type="Pfam" id="PF00288">
    <property type="entry name" value="GHMP_kinases_N"/>
    <property type="match status" value="1"/>
</dbReference>
<comment type="function">
    <text evidence="10">Catalyzes the phosphorylation of the position 2 hydroxy group of 4-diphosphocytidyl-2C-methyl-D-erythritol.</text>
</comment>
<sequence>MTIDAGIAGFALTRVAPAKINLALHVVGQRADGYHLLESLVTFADAGDRIGFSVSAEDCFTLSGRFSTDLQEADAAGNLVLKARDLLRAYLAERGIQAGPVHLHLEKNLPVASGIGGGSADAAATLLGLLELWGVPVDHSGLEEIALKLGADVPMCLEGRPLIARGIGEDIEPLSEFPSFPMLIVNPRKAVSTPVIFRMLTSKTNPPLVMPPGRRDWIETLKGLRNDLEPPALGLEPEIAAVSRALAETGASFVRMSGSGASCFALFANTDARDAAADILSTRNPSWYVLSCSSIGGKADDHDRN</sequence>
<gene>
    <name evidence="10" type="primary">ispE</name>
    <name evidence="13" type="ORF">ADU59_24160</name>
</gene>
<evidence type="ECO:0000256" key="6">
    <source>
        <dbReference type="ARBA" id="ARBA00022777"/>
    </source>
</evidence>
<keyword evidence="6 10" id="KW-0418">Kinase</keyword>
<keyword evidence="7 10" id="KW-0067">ATP-binding</keyword>
<evidence type="ECO:0000313" key="13">
    <source>
        <dbReference type="EMBL" id="OBZ92829.1"/>
    </source>
</evidence>
<evidence type="ECO:0000256" key="2">
    <source>
        <dbReference type="ARBA" id="ARBA00012052"/>
    </source>
</evidence>
<dbReference type="STRING" id="1612624.ADU59_24160"/>
<feature type="domain" description="GHMP kinase C-terminal" evidence="12">
    <location>
        <begin position="215"/>
        <end position="282"/>
    </location>
</feature>
<dbReference type="PANTHER" id="PTHR43527:SF2">
    <property type="entry name" value="4-DIPHOSPHOCYTIDYL-2-C-METHYL-D-ERYTHRITOL KINASE, CHLOROPLASTIC"/>
    <property type="match status" value="1"/>
</dbReference>
<evidence type="ECO:0000256" key="8">
    <source>
        <dbReference type="ARBA" id="ARBA00023229"/>
    </source>
</evidence>
<dbReference type="GO" id="GO:0016114">
    <property type="term" value="P:terpenoid biosynthetic process"/>
    <property type="evidence" value="ECO:0007669"/>
    <property type="project" value="UniProtKB-UniRule"/>
</dbReference>
<dbReference type="PIRSF" id="PIRSF010376">
    <property type="entry name" value="IspE"/>
    <property type="match status" value="1"/>
</dbReference>
<dbReference type="SUPFAM" id="SSF55060">
    <property type="entry name" value="GHMP Kinase, C-terminal domain"/>
    <property type="match status" value="1"/>
</dbReference>
<comment type="catalytic activity">
    <reaction evidence="10">
        <text>4-CDP-2-C-methyl-D-erythritol + ATP = 4-CDP-2-C-methyl-D-erythritol 2-phosphate + ADP + H(+)</text>
        <dbReference type="Rhea" id="RHEA:18437"/>
        <dbReference type="ChEBI" id="CHEBI:15378"/>
        <dbReference type="ChEBI" id="CHEBI:30616"/>
        <dbReference type="ChEBI" id="CHEBI:57823"/>
        <dbReference type="ChEBI" id="CHEBI:57919"/>
        <dbReference type="ChEBI" id="CHEBI:456216"/>
        <dbReference type="EC" id="2.7.1.148"/>
    </reaction>
</comment>
<evidence type="ECO:0000256" key="4">
    <source>
        <dbReference type="ARBA" id="ARBA00022679"/>
    </source>
</evidence>
<dbReference type="SUPFAM" id="SSF54211">
    <property type="entry name" value="Ribosomal protein S5 domain 2-like"/>
    <property type="match status" value="1"/>
</dbReference>
<dbReference type="GO" id="GO:0050515">
    <property type="term" value="F:4-(cytidine 5'-diphospho)-2-C-methyl-D-erythritol kinase activity"/>
    <property type="evidence" value="ECO:0007669"/>
    <property type="project" value="UniProtKB-UniRule"/>
</dbReference>
<dbReference type="Gene3D" id="3.30.230.10">
    <property type="match status" value="1"/>
</dbReference>
<protein>
    <recommendedName>
        <fullName evidence="3 10">4-diphosphocytidyl-2-C-methyl-D-erythritol kinase</fullName>
        <shortName evidence="10">CMK</shortName>
        <ecNumber evidence="2 10">2.7.1.148</ecNumber>
    </recommendedName>
    <alternativeName>
        <fullName evidence="9 10">4-(cytidine-5'-diphospho)-2-C-methyl-D-erythritol kinase</fullName>
    </alternativeName>
</protein>